<comment type="caution">
    <text evidence="1">The sequence shown here is derived from an EMBL/GenBank/DDBJ whole genome shotgun (WGS) entry which is preliminary data.</text>
</comment>
<gene>
    <name evidence="1" type="ORF">GCM10022280_27180</name>
</gene>
<dbReference type="Proteomes" id="UP001500235">
    <property type="component" value="Unassembled WGS sequence"/>
</dbReference>
<protein>
    <submittedName>
        <fullName evidence="1">Uncharacterized protein</fullName>
    </submittedName>
</protein>
<evidence type="ECO:0000313" key="1">
    <source>
        <dbReference type="EMBL" id="GAA4024858.1"/>
    </source>
</evidence>
<organism evidence="1 2">
    <name type="scientific">Sphingomonas swuensis</name>
    <dbReference type="NCBI Taxonomy" id="977800"/>
    <lineage>
        <taxon>Bacteria</taxon>
        <taxon>Pseudomonadati</taxon>
        <taxon>Pseudomonadota</taxon>
        <taxon>Alphaproteobacteria</taxon>
        <taxon>Sphingomonadales</taxon>
        <taxon>Sphingomonadaceae</taxon>
        <taxon>Sphingomonas</taxon>
    </lineage>
</organism>
<reference evidence="2" key="1">
    <citation type="journal article" date="2019" name="Int. J. Syst. Evol. Microbiol.">
        <title>The Global Catalogue of Microorganisms (GCM) 10K type strain sequencing project: providing services to taxonomists for standard genome sequencing and annotation.</title>
        <authorList>
            <consortium name="The Broad Institute Genomics Platform"/>
            <consortium name="The Broad Institute Genome Sequencing Center for Infectious Disease"/>
            <person name="Wu L."/>
            <person name="Ma J."/>
        </authorList>
    </citation>
    <scope>NUCLEOTIDE SEQUENCE [LARGE SCALE GENOMIC DNA]</scope>
    <source>
        <strain evidence="2">JCM 17563</strain>
    </source>
</reference>
<sequence length="119" mass="12487">MIELKPGAGMVVVADVRSAFASVDDALLSQARMIVSVLEATQNANIPAGQSQRLLRSMTDGMSSTVEGRAKICSALGEMLEIKKNSNLAPVGYGCPVGWEDLKASAEPVERKAPAKTLA</sequence>
<keyword evidence="2" id="KW-1185">Reference proteome</keyword>
<proteinExistence type="predicted"/>
<dbReference type="RefSeq" id="WP_344707936.1">
    <property type="nucleotide sequence ID" value="NZ_BAABBQ010000001.1"/>
</dbReference>
<name>A0ABP7TE83_9SPHN</name>
<evidence type="ECO:0000313" key="2">
    <source>
        <dbReference type="Proteomes" id="UP001500235"/>
    </source>
</evidence>
<dbReference type="EMBL" id="BAABBQ010000001">
    <property type="protein sequence ID" value="GAA4024858.1"/>
    <property type="molecule type" value="Genomic_DNA"/>
</dbReference>
<accession>A0ABP7TE83</accession>